<reference evidence="8 9" key="3">
    <citation type="journal article" date="2008" name="BMC Genomics">
        <title>The genome of the versatile nitrogen fixer Azorhizobium caulinodans ORS571.</title>
        <authorList>
            <person name="Lee KB."/>
            <person name="Backer P.D."/>
            <person name="Aono T."/>
            <person name="Liu CT."/>
            <person name="Suzuki S."/>
            <person name="Suzuki T."/>
            <person name="Kaneko T."/>
            <person name="Yamada M."/>
            <person name="Tabata S."/>
            <person name="Kupfer D.M."/>
            <person name="Najar F.Z."/>
            <person name="Wiley G.B."/>
            <person name="Roe B."/>
            <person name="Binnewies T.T."/>
            <person name="Ussery D.W."/>
            <person name="D'Haeze W."/>
            <person name="Herder J.D."/>
            <person name="Gevers D."/>
            <person name="Vereecke D."/>
            <person name="Holsters M."/>
            <person name="Oyaizu H."/>
        </authorList>
    </citation>
    <scope>NUCLEOTIDE SEQUENCE [LARGE SCALE GENOMIC DNA]</scope>
    <source>
        <strain evidence="9">ATCC 43989 / DSM 5975 / JCM 20966 / LMG 6465 / NBRC 14845 / NCIMB 13405 / ORS 571</strain>
    </source>
</reference>
<reference evidence="8 9" key="5">
    <citation type="journal article" date="2010" name="Appl. Environ. Microbiol.">
        <title>phrR-like gene praR of Azorhizobium caulinodans ORS571 is essential for symbiosis with Sesbania rostrata and is involved in expression of reb genes.</title>
        <authorList>
            <person name="Akiba N."/>
            <person name="Aono T."/>
            <person name="Toyazaki H."/>
            <person name="Sato S."/>
            <person name="Oyaizu H."/>
        </authorList>
    </citation>
    <scope>NUCLEOTIDE SEQUENCE [LARGE SCALE GENOMIC DNA]</scope>
    <source>
        <strain evidence="9">ATCC 43989 / DSM 5975 / JCM 20966 / LMG 6465 / NBRC 14845 / NCIMB 13405 / ORS 571</strain>
    </source>
</reference>
<comment type="subcellular location">
    <subcellularLocation>
        <location evidence="1">Membrane</location>
        <topology evidence="1">Lipid-anchor</topology>
    </subcellularLocation>
</comment>
<dbReference type="AlphaFoldDB" id="A8HUG0"/>
<keyword evidence="4" id="KW-0472">Membrane</keyword>
<dbReference type="HOGENOM" id="CLU_067080_0_0_5"/>
<evidence type="ECO:0000256" key="3">
    <source>
        <dbReference type="ARBA" id="ARBA00022729"/>
    </source>
</evidence>
<evidence type="ECO:0000256" key="4">
    <source>
        <dbReference type="ARBA" id="ARBA00023136"/>
    </source>
</evidence>
<dbReference type="KEGG" id="azc:AZC_0940"/>
<dbReference type="GO" id="GO:0016020">
    <property type="term" value="C:membrane"/>
    <property type="evidence" value="ECO:0007669"/>
    <property type="project" value="UniProtKB-SubCell"/>
</dbReference>
<evidence type="ECO:0000256" key="2">
    <source>
        <dbReference type="ARBA" id="ARBA00008973"/>
    </source>
</evidence>
<dbReference type="EMBL" id="AP009384">
    <property type="protein sequence ID" value="BAF86938.1"/>
    <property type="molecule type" value="Genomic_DNA"/>
</dbReference>
<evidence type="ECO:0000256" key="1">
    <source>
        <dbReference type="ARBA" id="ARBA00004635"/>
    </source>
</evidence>
<dbReference type="Pfam" id="PF03180">
    <property type="entry name" value="Lipoprotein_9"/>
    <property type="match status" value="1"/>
</dbReference>
<organism evidence="8 9">
    <name type="scientific">Azorhizobium caulinodans (strain ATCC 43989 / DSM 5975 / JCM 20966 / LMG 6465 / NBRC 14845 / NCIMB 13405 / ORS 571)</name>
    <dbReference type="NCBI Taxonomy" id="438753"/>
    <lineage>
        <taxon>Bacteria</taxon>
        <taxon>Pseudomonadati</taxon>
        <taxon>Pseudomonadota</taxon>
        <taxon>Alphaproteobacteria</taxon>
        <taxon>Hyphomicrobiales</taxon>
        <taxon>Xanthobacteraceae</taxon>
        <taxon>Azorhizobium</taxon>
    </lineage>
</organism>
<dbReference type="Proteomes" id="UP000000270">
    <property type="component" value="Chromosome"/>
</dbReference>
<dbReference type="PANTHER" id="PTHR30429">
    <property type="entry name" value="D-METHIONINE-BINDING LIPOPROTEIN METQ"/>
    <property type="match status" value="1"/>
</dbReference>
<reference evidence="8 9" key="6">
    <citation type="journal article" date="2011" name="Appl. Environ. Microbiol.">
        <title>Involvement of the azorhizobial chromosome partition gene (parA) in the onset of bacteroid differentiation during Sesbania rostrata stem nodule development.</title>
        <authorList>
            <person name="Liu CT."/>
            <person name="Lee KB."/>
            <person name="Wang YS."/>
            <person name="Peng MH."/>
            <person name="Lee KT."/>
            <person name="Suzuki S."/>
            <person name="Suzuki T."/>
            <person name="Oyaizu H."/>
        </authorList>
    </citation>
    <scope>NUCLEOTIDE SEQUENCE [LARGE SCALE GENOMIC DNA]</scope>
    <source>
        <strain evidence="9">ATCC 43989 / DSM 5975 / JCM 20966 / LMG 6465 / NBRC 14845 / NCIMB 13405 / ORS 571</strain>
    </source>
</reference>
<name>A8HUG0_AZOC5</name>
<evidence type="ECO:0000313" key="8">
    <source>
        <dbReference type="EMBL" id="BAF86938.1"/>
    </source>
</evidence>
<feature type="chain" id="PRO_5002721182" evidence="7">
    <location>
        <begin position="24"/>
        <end position="261"/>
    </location>
</feature>
<dbReference type="SUPFAM" id="SSF53850">
    <property type="entry name" value="Periplasmic binding protein-like II"/>
    <property type="match status" value="1"/>
</dbReference>
<gene>
    <name evidence="8" type="primary">yaeC</name>
    <name evidence="8" type="ordered locus">AZC_0940</name>
</gene>
<dbReference type="RefSeq" id="WP_012169471.1">
    <property type="nucleotide sequence ID" value="NC_009937.1"/>
</dbReference>
<feature type="signal peptide" evidence="7">
    <location>
        <begin position="1"/>
        <end position="23"/>
    </location>
</feature>
<keyword evidence="3 7" id="KW-0732">Signal</keyword>
<evidence type="ECO:0000313" key="9">
    <source>
        <dbReference type="Proteomes" id="UP000000270"/>
    </source>
</evidence>
<sequence>MNRAVMTLAAAVLTSLFTQAVRAETIKVGATSGPHAQILEVVKQNAAKEGLTLEIVEFSDYIQPNAALAAGDLQANSYQHQPFLNAQIKARGYDIVPVGKTALFPIAFYSKRYKTLAEVPAGATVALPNDPSNEARTLLLLESAGLVKLKPGAGVTATPVDIIDNPKKFKFIELEAPQLARALQDVDLGAINTNYAIEAKLNPKRDALLLEGPQSQYICEIVVRRQDADKPWVKTLVAAYQQDNVRAFIDKTFNGAGLAGW</sequence>
<dbReference type="PANTHER" id="PTHR30429:SF1">
    <property type="entry name" value="D-METHIONINE-BINDING LIPOPROTEIN METQ-RELATED"/>
    <property type="match status" value="1"/>
</dbReference>
<reference evidence="8 9" key="1">
    <citation type="journal article" date="2007" name="Appl. Environ. Microbiol.">
        <title>Rhizobial factors required for stem nodule maturation and maintenance in Sesbania rostrata-Azorhizobium caulinodans ORS571 symbiosis.</title>
        <authorList>
            <person name="Suzuki S."/>
            <person name="Aono T."/>
            <person name="Lee KB."/>
            <person name="Suzuki T."/>
            <person name="Liu CT."/>
            <person name="Miwa H."/>
            <person name="Wakao S."/>
            <person name="Iki T."/>
            <person name="Oyaizu H."/>
        </authorList>
    </citation>
    <scope>NUCLEOTIDE SEQUENCE [LARGE SCALE GENOMIC DNA]</scope>
    <source>
        <strain evidence="9">ATCC 43989 / DSM 5975 / JCM 20966 / LMG 6465 / NBRC 14845 / NCIMB 13405 / ORS 571</strain>
    </source>
</reference>
<keyword evidence="5" id="KW-0564">Palmitate</keyword>
<evidence type="ECO:0000256" key="7">
    <source>
        <dbReference type="SAM" id="SignalP"/>
    </source>
</evidence>
<keyword evidence="6 8" id="KW-0449">Lipoprotein</keyword>
<reference evidence="8 9" key="4">
    <citation type="journal article" date="2009" name="Appl. Environ. Microbiol.">
        <title>Comparative genome-wide transcriptional profiling of Azorhizobium caulinodans ORS571 grown under free-living and symbiotic conditions.</title>
        <authorList>
            <person name="Tsukada S."/>
            <person name="Aono T."/>
            <person name="Akiba N."/>
            <person name="Lee KB."/>
            <person name="Liu CT."/>
            <person name="Toyazaki H."/>
            <person name="Oyaizu H."/>
        </authorList>
    </citation>
    <scope>NUCLEOTIDE SEQUENCE [LARGE SCALE GENOMIC DNA]</scope>
    <source>
        <strain evidence="9">ATCC 43989 / DSM 5975 / JCM 20966 / LMG 6465 / NBRC 14845 / NCIMB 13405 / ORS 571</strain>
    </source>
</reference>
<dbReference type="PIRSF" id="PIRSF002854">
    <property type="entry name" value="MetQ"/>
    <property type="match status" value="1"/>
</dbReference>
<reference evidence="9" key="2">
    <citation type="submission" date="2007-04" db="EMBL/GenBank/DDBJ databases">
        <title>Complete genome sequence of the nitrogen-fixing bacterium Azorhizobium caulinodans ORS571.</title>
        <authorList>
            <person name="Lee K.B."/>
            <person name="Backer P.D."/>
            <person name="Aono T."/>
            <person name="Liu C.T."/>
            <person name="Suzuki S."/>
            <person name="Suzuki T."/>
            <person name="Kaneko T."/>
            <person name="Yamada M."/>
            <person name="Tabata S."/>
            <person name="Kupfer D.M."/>
            <person name="Najar F.Z."/>
            <person name="Wiley G.B."/>
            <person name="Roe B."/>
            <person name="Binnewies T."/>
            <person name="Ussery D."/>
            <person name="Vereecke D."/>
            <person name="Gevers D."/>
            <person name="Holsters M."/>
            <person name="Oyaizu H."/>
        </authorList>
    </citation>
    <scope>NUCLEOTIDE SEQUENCE [LARGE SCALE GENOMIC DNA]</scope>
    <source>
        <strain evidence="9">ATCC 43989 / DSM 5975 / JCM 20966 / LMG 6465 / NBRC 14845 / NCIMB 13405 / ORS 571</strain>
    </source>
</reference>
<dbReference type="InterPro" id="IPR004872">
    <property type="entry name" value="Lipoprotein_NlpA"/>
</dbReference>
<dbReference type="NCBIfam" id="TIGR00363">
    <property type="entry name" value="MetQ/NlpA family lipoprotein"/>
    <property type="match status" value="1"/>
</dbReference>
<dbReference type="Gene3D" id="3.40.190.10">
    <property type="entry name" value="Periplasmic binding protein-like II"/>
    <property type="match status" value="2"/>
</dbReference>
<keyword evidence="9" id="KW-1185">Reference proteome</keyword>
<proteinExistence type="inferred from homology"/>
<evidence type="ECO:0000256" key="5">
    <source>
        <dbReference type="ARBA" id="ARBA00023139"/>
    </source>
</evidence>
<evidence type="ECO:0000256" key="6">
    <source>
        <dbReference type="ARBA" id="ARBA00023288"/>
    </source>
</evidence>
<comment type="similarity">
    <text evidence="2">Belongs to the NlpA lipoprotein family.</text>
</comment>
<dbReference type="eggNOG" id="COG1464">
    <property type="taxonomic scope" value="Bacteria"/>
</dbReference>
<dbReference type="STRING" id="438753.AZC_0940"/>
<accession>A8HUG0</accession>
<protein>
    <submittedName>
        <fullName evidence="8">YaeC lipoprotein</fullName>
    </submittedName>
</protein>
<dbReference type="CDD" id="cd13598">
    <property type="entry name" value="PBP2_lipoprotein_IlpA_like"/>
    <property type="match status" value="1"/>
</dbReference>